<dbReference type="STRING" id="1193518.BN13_200005"/>
<evidence type="ECO:0000256" key="1">
    <source>
        <dbReference type="SAM" id="MobiDB-lite"/>
    </source>
</evidence>
<name>A0A077MA75_9MICO</name>
<dbReference type="EMBL" id="CAJC01000113">
    <property type="protein sequence ID" value="CCI52745.1"/>
    <property type="molecule type" value="Genomic_DNA"/>
</dbReference>
<dbReference type="AlphaFoldDB" id="A0A077MA75"/>
<organism evidence="2 3">
    <name type="scientific">Nostocoides jenkinsii Ben 74</name>
    <dbReference type="NCBI Taxonomy" id="1193518"/>
    <lineage>
        <taxon>Bacteria</taxon>
        <taxon>Bacillati</taxon>
        <taxon>Actinomycetota</taxon>
        <taxon>Actinomycetes</taxon>
        <taxon>Micrococcales</taxon>
        <taxon>Intrasporangiaceae</taxon>
        <taxon>Nostocoides</taxon>
    </lineage>
</organism>
<proteinExistence type="predicted"/>
<gene>
    <name evidence="2" type="ORF">BN13_200005</name>
</gene>
<sequence>MACGNNHVSRDYLSSPPAPAKSAASALSKPQVQLPSTARRLPEVRIGNQPPRQGFQSRVNTRTGVVDYFIGPDGQQTHEPALHVHVIHQANGDVTMHITDRQDGTTKHSTQIELKSPDGNQVRDAERALAEVLGSLR</sequence>
<reference evidence="2 3" key="1">
    <citation type="journal article" date="2013" name="ISME J.">
        <title>A metabolic model for members of the genus Tetrasphaera involved in enhanced biological phosphorus removal.</title>
        <authorList>
            <person name="Kristiansen R."/>
            <person name="Nguyen H.T.T."/>
            <person name="Saunders A.M."/>
            <person name="Nielsen J.L."/>
            <person name="Wimmer R."/>
            <person name="Le V.Q."/>
            <person name="McIlroy S.J."/>
            <person name="Petrovski S."/>
            <person name="Seviour R.J."/>
            <person name="Calteau A."/>
            <person name="Nielsen K.L."/>
            <person name="Nielsen P.H."/>
        </authorList>
    </citation>
    <scope>NUCLEOTIDE SEQUENCE [LARGE SCALE GENOMIC DNA]</scope>
    <source>
        <strain evidence="2 3">Ben 74</strain>
    </source>
</reference>
<evidence type="ECO:0000313" key="3">
    <source>
        <dbReference type="Proteomes" id="UP000035720"/>
    </source>
</evidence>
<feature type="compositionally biased region" description="Low complexity" evidence="1">
    <location>
        <begin position="20"/>
        <end position="30"/>
    </location>
</feature>
<evidence type="ECO:0000313" key="2">
    <source>
        <dbReference type="EMBL" id="CCI52745.1"/>
    </source>
</evidence>
<feature type="compositionally biased region" description="Polar residues" evidence="1">
    <location>
        <begin position="50"/>
        <end position="60"/>
    </location>
</feature>
<protein>
    <submittedName>
        <fullName evidence="2">Uncharacterized protein</fullName>
    </submittedName>
</protein>
<accession>A0A077MA75</accession>
<keyword evidence="3" id="KW-1185">Reference proteome</keyword>
<feature type="region of interest" description="Disordered" evidence="1">
    <location>
        <begin position="1"/>
        <end position="60"/>
    </location>
</feature>
<comment type="caution">
    <text evidence="2">The sequence shown here is derived from an EMBL/GenBank/DDBJ whole genome shotgun (WGS) entry which is preliminary data.</text>
</comment>
<dbReference type="Proteomes" id="UP000035720">
    <property type="component" value="Unassembled WGS sequence"/>
</dbReference>